<dbReference type="Pfam" id="PF13193">
    <property type="entry name" value="AMP-binding_C"/>
    <property type="match status" value="1"/>
</dbReference>
<evidence type="ECO:0000259" key="6">
    <source>
        <dbReference type="Pfam" id="PF00501"/>
    </source>
</evidence>
<evidence type="ECO:0000256" key="2">
    <source>
        <dbReference type="ARBA" id="ARBA00022598"/>
    </source>
</evidence>
<evidence type="ECO:0000259" key="7">
    <source>
        <dbReference type="Pfam" id="PF13193"/>
    </source>
</evidence>
<keyword evidence="2" id="KW-0436">Ligase</keyword>
<organism evidence="8 9">
    <name type="scientific">Curtobacterium caseinilyticum</name>
    <dbReference type="NCBI Taxonomy" id="3055137"/>
    <lineage>
        <taxon>Bacteria</taxon>
        <taxon>Bacillati</taxon>
        <taxon>Actinomycetota</taxon>
        <taxon>Actinomycetes</taxon>
        <taxon>Micrococcales</taxon>
        <taxon>Microbacteriaceae</taxon>
        <taxon>Curtobacterium</taxon>
    </lineage>
</organism>
<dbReference type="Pfam" id="PF00501">
    <property type="entry name" value="AMP-binding"/>
    <property type="match status" value="1"/>
</dbReference>
<dbReference type="PANTHER" id="PTHR43605:SF10">
    <property type="entry name" value="ACYL-COA SYNTHETASE MEDIUM CHAIN FAMILY MEMBER 3"/>
    <property type="match status" value="1"/>
</dbReference>
<gene>
    <name evidence="8" type="ORF">QUG93_07990</name>
</gene>
<evidence type="ECO:0000256" key="1">
    <source>
        <dbReference type="ARBA" id="ARBA00006432"/>
    </source>
</evidence>
<dbReference type="InterPro" id="IPR020845">
    <property type="entry name" value="AMP-binding_CS"/>
</dbReference>
<proteinExistence type="inferred from homology"/>
<dbReference type="InterPro" id="IPR000873">
    <property type="entry name" value="AMP-dep_synth/lig_dom"/>
</dbReference>
<reference evidence="8 9" key="1">
    <citation type="submission" date="2023-06" db="EMBL/GenBank/DDBJ databases">
        <authorList>
            <person name="Feng G."/>
            <person name="Li J."/>
            <person name="Zhu H."/>
        </authorList>
    </citation>
    <scope>NUCLEOTIDE SEQUENCE [LARGE SCALE GENOMIC DNA]</scope>
    <source>
        <strain evidence="8 9">RHCKG28</strain>
    </source>
</reference>
<keyword evidence="9" id="KW-1185">Reference proteome</keyword>
<dbReference type="RefSeq" id="WP_289473392.1">
    <property type="nucleotide sequence ID" value="NZ_JAUCMN010000004.1"/>
</dbReference>
<dbReference type="SUPFAM" id="SSF56801">
    <property type="entry name" value="Acetyl-CoA synthetase-like"/>
    <property type="match status" value="1"/>
</dbReference>
<keyword evidence="3" id="KW-0547">Nucleotide-binding</keyword>
<evidence type="ECO:0000256" key="5">
    <source>
        <dbReference type="SAM" id="MobiDB-lite"/>
    </source>
</evidence>
<evidence type="ECO:0000256" key="4">
    <source>
        <dbReference type="ARBA" id="ARBA00022840"/>
    </source>
</evidence>
<dbReference type="EMBL" id="JAUCMN010000004">
    <property type="protein sequence ID" value="MDM7891623.1"/>
    <property type="molecule type" value="Genomic_DNA"/>
</dbReference>
<name>A0ABT7TPV0_9MICO</name>
<dbReference type="PANTHER" id="PTHR43605">
    <property type="entry name" value="ACYL-COENZYME A SYNTHETASE"/>
    <property type="match status" value="1"/>
</dbReference>
<feature type="domain" description="AMP-binding enzyme C-terminal" evidence="7">
    <location>
        <begin position="464"/>
        <end position="541"/>
    </location>
</feature>
<evidence type="ECO:0000256" key="3">
    <source>
        <dbReference type="ARBA" id="ARBA00022741"/>
    </source>
</evidence>
<dbReference type="Gene3D" id="3.30.300.30">
    <property type="match status" value="1"/>
</dbReference>
<dbReference type="InterPro" id="IPR051087">
    <property type="entry name" value="Mitochondrial_ACSM"/>
</dbReference>
<dbReference type="Proteomes" id="UP001236404">
    <property type="component" value="Unassembled WGS sequence"/>
</dbReference>
<dbReference type="InterPro" id="IPR042099">
    <property type="entry name" value="ANL_N_sf"/>
</dbReference>
<comment type="similarity">
    <text evidence="1">Belongs to the ATP-dependent AMP-binding enzyme family.</text>
</comment>
<accession>A0ABT7TPV0</accession>
<dbReference type="InterPro" id="IPR025110">
    <property type="entry name" value="AMP-bd_C"/>
</dbReference>
<sequence length="589" mass="63876">MPSSNPTTAYRAARDELLAVLDEDDVDRAEAARRAFRWPGLGDTFNWATDWFDVVARGNDRVALWIVDEDGGSRTTYAEMAARSDRLAVRLDRLGVRKGDHVLLMLGNQLELWETMLAVMKLGAVILPTSTMLDTADLQDRIDRGGVAHVVTNHGETPKFDGVTGAPSRIVVGGAADGWTTYPDDLGEPAPSDEVRPVVVTRTTDPCLVYFTSGTTSRPKMVVHTQASYPVGHLSTMHWLGLRPADVHLAISSPGWGKHAWSCFFAPWIAEATVFVYDTPRFDPAGLLAQLDQAGVDTFCAPPTAWRMLLQSDLGPKPRALREVVSAGEPLNPEVIARVQAAWGLTIRDGYGQTETTAIIGNVPGAPVTPGAMGRPLPGVSITLLDPLTGRPGDEGEVCLDLAERPTNLMAGYLGDPERTADAMRDGSFHTGDIASRDADGQLTFIGRTDDVFKSSDYKVSPFEVESALLQHAAVAESAVVPAPDEARLNVVKAYVTLAAGWEPTADTARAVLEHARTALPAYARVRRVEFGSLPKTISGKIRRVELREREEAAARTGSPAEGEWRDEQFPELRSVGRRADDRRRSGEG</sequence>
<dbReference type="InterPro" id="IPR045851">
    <property type="entry name" value="AMP-bd_C_sf"/>
</dbReference>
<comment type="caution">
    <text evidence="8">The sequence shown here is derived from an EMBL/GenBank/DDBJ whole genome shotgun (WGS) entry which is preliminary data.</text>
</comment>
<dbReference type="PROSITE" id="PS00455">
    <property type="entry name" value="AMP_BINDING"/>
    <property type="match status" value="1"/>
</dbReference>
<evidence type="ECO:0000313" key="9">
    <source>
        <dbReference type="Proteomes" id="UP001236404"/>
    </source>
</evidence>
<keyword evidence="4" id="KW-0067">ATP-binding</keyword>
<feature type="region of interest" description="Disordered" evidence="5">
    <location>
        <begin position="549"/>
        <end position="589"/>
    </location>
</feature>
<feature type="compositionally biased region" description="Basic and acidic residues" evidence="5">
    <location>
        <begin position="578"/>
        <end position="589"/>
    </location>
</feature>
<evidence type="ECO:0000313" key="8">
    <source>
        <dbReference type="EMBL" id="MDM7891623.1"/>
    </source>
</evidence>
<dbReference type="Gene3D" id="3.40.50.12780">
    <property type="entry name" value="N-terminal domain of ligase-like"/>
    <property type="match status" value="1"/>
</dbReference>
<feature type="domain" description="AMP-dependent synthetase/ligase" evidence="6">
    <location>
        <begin position="55"/>
        <end position="414"/>
    </location>
</feature>
<protein>
    <submittedName>
        <fullName evidence="8">AMP-binding protein</fullName>
    </submittedName>
</protein>